<protein>
    <submittedName>
        <fullName evidence="1">Uncharacterized protein</fullName>
    </submittedName>
</protein>
<dbReference type="AlphaFoldDB" id="A0A5C5V4F1"/>
<evidence type="ECO:0000313" key="2">
    <source>
        <dbReference type="Proteomes" id="UP000318878"/>
    </source>
</evidence>
<dbReference type="RefSeq" id="WP_146433286.1">
    <property type="nucleotide sequence ID" value="NZ_SJPF01000003.1"/>
</dbReference>
<organism evidence="1 2">
    <name type="scientific">Blastopirellula retiformator</name>
    <dbReference type="NCBI Taxonomy" id="2527970"/>
    <lineage>
        <taxon>Bacteria</taxon>
        <taxon>Pseudomonadati</taxon>
        <taxon>Planctomycetota</taxon>
        <taxon>Planctomycetia</taxon>
        <taxon>Pirellulales</taxon>
        <taxon>Pirellulaceae</taxon>
        <taxon>Blastopirellula</taxon>
    </lineage>
</organism>
<dbReference type="Proteomes" id="UP000318878">
    <property type="component" value="Unassembled WGS sequence"/>
</dbReference>
<comment type="caution">
    <text evidence="1">The sequence shown here is derived from an EMBL/GenBank/DDBJ whole genome shotgun (WGS) entry which is preliminary data.</text>
</comment>
<dbReference type="OrthoDB" id="256783at2"/>
<accession>A0A5C5V4F1</accession>
<dbReference type="EMBL" id="SJPF01000003">
    <property type="protein sequence ID" value="TWT33424.1"/>
    <property type="molecule type" value="Genomic_DNA"/>
</dbReference>
<evidence type="ECO:0000313" key="1">
    <source>
        <dbReference type="EMBL" id="TWT33424.1"/>
    </source>
</evidence>
<dbReference type="SUPFAM" id="SSF56059">
    <property type="entry name" value="Glutathione synthetase ATP-binding domain-like"/>
    <property type="match status" value="1"/>
</dbReference>
<name>A0A5C5V4F1_9BACT</name>
<keyword evidence="2" id="KW-1185">Reference proteome</keyword>
<dbReference type="Gene3D" id="3.30.470.20">
    <property type="entry name" value="ATP-grasp fold, B domain"/>
    <property type="match status" value="1"/>
</dbReference>
<proteinExistence type="predicted"/>
<gene>
    <name evidence="1" type="ORF">Enr8_32550</name>
</gene>
<sequence length="78" mass="8913">MKSIHHPTAEIIKPDPRLVRDTQRVAQAFGLEIAANDYIVSPDGQPHLLEVNHIPNVTRFPEIWNAYAQFVLQWLAVD</sequence>
<reference evidence="1 2" key="1">
    <citation type="submission" date="2019-02" db="EMBL/GenBank/DDBJ databases">
        <title>Deep-cultivation of Planctomycetes and their phenomic and genomic characterization uncovers novel biology.</title>
        <authorList>
            <person name="Wiegand S."/>
            <person name="Jogler M."/>
            <person name="Boedeker C."/>
            <person name="Pinto D."/>
            <person name="Vollmers J."/>
            <person name="Rivas-Marin E."/>
            <person name="Kohn T."/>
            <person name="Peeters S.H."/>
            <person name="Heuer A."/>
            <person name="Rast P."/>
            <person name="Oberbeckmann S."/>
            <person name="Bunk B."/>
            <person name="Jeske O."/>
            <person name="Meyerdierks A."/>
            <person name="Storesund J.E."/>
            <person name="Kallscheuer N."/>
            <person name="Luecker S."/>
            <person name="Lage O.M."/>
            <person name="Pohl T."/>
            <person name="Merkel B.J."/>
            <person name="Hornburger P."/>
            <person name="Mueller R.-W."/>
            <person name="Bruemmer F."/>
            <person name="Labrenz M."/>
            <person name="Spormann A.M."/>
            <person name="Op Den Camp H."/>
            <person name="Overmann J."/>
            <person name="Amann R."/>
            <person name="Jetten M.S.M."/>
            <person name="Mascher T."/>
            <person name="Medema M.H."/>
            <person name="Devos D.P."/>
            <person name="Kaster A.-K."/>
            <person name="Ovreas L."/>
            <person name="Rohde M."/>
            <person name="Galperin M.Y."/>
            <person name="Jogler C."/>
        </authorList>
    </citation>
    <scope>NUCLEOTIDE SEQUENCE [LARGE SCALE GENOMIC DNA]</scope>
    <source>
        <strain evidence="1 2">Enr8</strain>
    </source>
</reference>